<dbReference type="Gene3D" id="2.30.30.100">
    <property type="match status" value="1"/>
</dbReference>
<accession>A0A0D1DVU6</accession>
<dbReference type="STRING" id="237631.A0A0D1DVU6"/>
<name>A0A0D1DVU6_MYCMD</name>
<dbReference type="InterPro" id="IPR047575">
    <property type="entry name" value="Sm"/>
</dbReference>
<dbReference type="GO" id="GO:0000398">
    <property type="term" value="P:mRNA splicing, via spliceosome"/>
    <property type="evidence" value="ECO:0000318"/>
    <property type="project" value="GO_Central"/>
</dbReference>
<dbReference type="GO" id="GO:0005682">
    <property type="term" value="C:U5 snRNP"/>
    <property type="evidence" value="ECO:0000318"/>
    <property type="project" value="GO_Central"/>
</dbReference>
<proteinExistence type="inferred from homology"/>
<evidence type="ECO:0000256" key="9">
    <source>
        <dbReference type="ARBA" id="ARBA00023274"/>
    </source>
</evidence>
<evidence type="ECO:0000256" key="8">
    <source>
        <dbReference type="ARBA" id="ARBA00023242"/>
    </source>
</evidence>
<dbReference type="FunCoup" id="A0A0D1DVU6">
    <property type="interactions" value="398"/>
</dbReference>
<feature type="region of interest" description="Disordered" evidence="11">
    <location>
        <begin position="116"/>
        <end position="143"/>
    </location>
</feature>
<evidence type="ECO:0000256" key="4">
    <source>
        <dbReference type="ARBA" id="ARBA00022490"/>
    </source>
</evidence>
<dbReference type="GO" id="GO:0005686">
    <property type="term" value="C:U2 snRNP"/>
    <property type="evidence" value="ECO:0000318"/>
    <property type="project" value="GO_Central"/>
</dbReference>
<dbReference type="Proteomes" id="UP000000561">
    <property type="component" value="Chromosome 11"/>
</dbReference>
<evidence type="ECO:0000313" key="13">
    <source>
        <dbReference type="EMBL" id="KIS67831.1"/>
    </source>
</evidence>
<dbReference type="EMBL" id="CM003150">
    <property type="protein sequence ID" value="KIS67831.1"/>
    <property type="molecule type" value="Genomic_DNA"/>
</dbReference>
<dbReference type="Pfam" id="PF01423">
    <property type="entry name" value="LSM"/>
    <property type="match status" value="1"/>
</dbReference>
<organism evidence="13 14">
    <name type="scientific">Mycosarcoma maydis</name>
    <name type="common">Corn smut fungus</name>
    <name type="synonym">Ustilago maydis</name>
    <dbReference type="NCBI Taxonomy" id="5270"/>
    <lineage>
        <taxon>Eukaryota</taxon>
        <taxon>Fungi</taxon>
        <taxon>Dikarya</taxon>
        <taxon>Basidiomycota</taxon>
        <taxon>Ustilaginomycotina</taxon>
        <taxon>Ustilaginomycetes</taxon>
        <taxon>Ustilaginales</taxon>
        <taxon>Ustilaginaceae</taxon>
        <taxon>Mycosarcoma</taxon>
    </lineage>
</organism>
<evidence type="ECO:0000256" key="7">
    <source>
        <dbReference type="ARBA" id="ARBA00023187"/>
    </source>
</evidence>
<evidence type="ECO:0000256" key="2">
    <source>
        <dbReference type="ARBA" id="ARBA00004496"/>
    </source>
</evidence>
<dbReference type="InterPro" id="IPR001163">
    <property type="entry name" value="Sm_dom_euk/arc"/>
</dbReference>
<sequence length="240" mass="24904">MPPTKPKGGKMMSLINYRLRITLNDSRQIVGQLLAFDAHMNLVLADSQEYRKVKSRKAKARAAAASKSAKSGVQDEDEDDDDAAAASGAPDAVLEQKRTLGLLILRGENIVSMAIEAPPPTDDRKQATMQPGPGKGAPMGRGMGLAVPPMAGVAPPMMARPMPYARPPPGMPGMPSMPGMPGMPGMPVAPPGMPVGPPPGFRPPGFPGMPGGPPPGFPVPPPGAFPPRPPPGFGMPPRPQ</sequence>
<evidence type="ECO:0000259" key="12">
    <source>
        <dbReference type="PROSITE" id="PS52002"/>
    </source>
</evidence>
<keyword evidence="14" id="KW-1185">Reference proteome</keyword>
<evidence type="ECO:0000256" key="6">
    <source>
        <dbReference type="ARBA" id="ARBA00022884"/>
    </source>
</evidence>
<dbReference type="InterPro" id="IPR010920">
    <property type="entry name" value="LSM_dom_sf"/>
</dbReference>
<dbReference type="GO" id="GO:0071013">
    <property type="term" value="C:catalytic step 2 spliceosome"/>
    <property type="evidence" value="ECO:0000318"/>
    <property type="project" value="GO_Central"/>
</dbReference>
<dbReference type="GO" id="GO:0005685">
    <property type="term" value="C:U1 snRNP"/>
    <property type="evidence" value="ECO:0000318"/>
    <property type="project" value="GO_Central"/>
</dbReference>
<dbReference type="AlphaFoldDB" id="A0A0D1DVU6"/>
<dbReference type="GeneID" id="23567996"/>
<reference evidence="13 14" key="1">
    <citation type="journal article" date="2006" name="Nature">
        <title>Insights from the genome of the biotrophic fungal plant pathogen Ustilago maydis.</title>
        <authorList>
            <person name="Kamper J."/>
            <person name="Kahmann R."/>
            <person name="Bolker M."/>
            <person name="Ma L.J."/>
            <person name="Brefort T."/>
            <person name="Saville B.J."/>
            <person name="Banuett F."/>
            <person name="Kronstad J.W."/>
            <person name="Gold S.E."/>
            <person name="Muller O."/>
            <person name="Perlin M.H."/>
            <person name="Wosten H.A."/>
            <person name="de Vries R."/>
            <person name="Ruiz-Herrera J."/>
            <person name="Reynaga-Pena C.G."/>
            <person name="Snetselaar K."/>
            <person name="McCann M."/>
            <person name="Perez-Martin J."/>
            <person name="Feldbrugge M."/>
            <person name="Basse C.W."/>
            <person name="Steinberg G."/>
            <person name="Ibeas J.I."/>
            <person name="Holloman W."/>
            <person name="Guzman P."/>
            <person name="Farman M."/>
            <person name="Stajich J.E."/>
            <person name="Sentandreu R."/>
            <person name="Gonzalez-Prieto J.M."/>
            <person name="Kennell J.C."/>
            <person name="Molina L."/>
            <person name="Schirawski J."/>
            <person name="Mendoza-Mendoza A."/>
            <person name="Greilinger D."/>
            <person name="Munch K."/>
            <person name="Rossel N."/>
            <person name="Scherer M."/>
            <person name="Vranes M."/>
            <person name="Ladendorf O."/>
            <person name="Vincon V."/>
            <person name="Fuchs U."/>
            <person name="Sandrock B."/>
            <person name="Meng S."/>
            <person name="Ho E.C."/>
            <person name="Cahill M.J."/>
            <person name="Boyce K.J."/>
            <person name="Klose J."/>
            <person name="Klosterman S.J."/>
            <person name="Deelstra H.J."/>
            <person name="Ortiz-Castellanos L."/>
            <person name="Li W."/>
            <person name="Sanchez-Alonso P."/>
            <person name="Schreier P.H."/>
            <person name="Hauser-Hahn I."/>
            <person name="Vaupel M."/>
            <person name="Koopmann E."/>
            <person name="Friedrich G."/>
            <person name="Voss H."/>
            <person name="Schluter T."/>
            <person name="Margolis J."/>
            <person name="Platt D."/>
            <person name="Swimmer C."/>
            <person name="Gnirke A."/>
            <person name="Chen F."/>
            <person name="Vysotskaia V."/>
            <person name="Mannhaupt G."/>
            <person name="Guldener U."/>
            <person name="Munsterkotter M."/>
            <person name="Haase D."/>
            <person name="Oesterheld M."/>
            <person name="Mewes H.W."/>
            <person name="Mauceli E.W."/>
            <person name="DeCaprio D."/>
            <person name="Wade C.M."/>
            <person name="Butler J."/>
            <person name="Young S."/>
            <person name="Jaffe D.B."/>
            <person name="Calvo S."/>
            <person name="Nusbaum C."/>
            <person name="Galagan J."/>
            <person name="Birren B.W."/>
        </authorList>
    </citation>
    <scope>NUCLEOTIDE SEQUENCE [LARGE SCALE GENOMIC DNA]</scope>
    <source>
        <strain evidence="14">DSM 14603 / FGSC 9021 / UM521</strain>
    </source>
</reference>
<dbReference type="GO" id="GO:0005737">
    <property type="term" value="C:cytoplasm"/>
    <property type="evidence" value="ECO:0000318"/>
    <property type="project" value="GO_Central"/>
</dbReference>
<dbReference type="KEGG" id="uma:UMAG_12244"/>
<keyword evidence="9" id="KW-0687">Ribonucleoprotein</keyword>
<dbReference type="OrthoDB" id="2020720at2759"/>
<dbReference type="eggNOG" id="KOG3168">
    <property type="taxonomic scope" value="Eukaryota"/>
</dbReference>
<keyword evidence="5" id="KW-0507">mRNA processing</keyword>
<dbReference type="SMART" id="SM00651">
    <property type="entry name" value="Sm"/>
    <property type="match status" value="1"/>
</dbReference>
<feature type="domain" description="Sm" evidence="12">
    <location>
        <begin position="6"/>
        <end position="119"/>
    </location>
</feature>
<comment type="subcellular location">
    <subcellularLocation>
        <location evidence="2">Cytoplasm</location>
    </subcellularLocation>
    <subcellularLocation>
        <location evidence="1">Nucleus</location>
    </subcellularLocation>
</comment>
<gene>
    <name evidence="13" type="ORF">UMAG_12244</name>
</gene>
<feature type="region of interest" description="Disordered" evidence="11">
    <location>
        <begin position="62"/>
        <end position="90"/>
    </location>
</feature>
<feature type="compositionally biased region" description="Gly residues" evidence="11">
    <location>
        <begin position="133"/>
        <end position="143"/>
    </location>
</feature>
<keyword evidence="8" id="KW-0539">Nucleus</keyword>
<dbReference type="GO" id="GO:0046540">
    <property type="term" value="C:U4/U6 x U5 tri-snRNP complex"/>
    <property type="evidence" value="ECO:0000318"/>
    <property type="project" value="GO_Central"/>
</dbReference>
<evidence type="ECO:0000256" key="1">
    <source>
        <dbReference type="ARBA" id="ARBA00004123"/>
    </source>
</evidence>
<dbReference type="CDD" id="cd01717">
    <property type="entry name" value="Sm_B"/>
    <property type="match status" value="1"/>
</dbReference>
<feature type="compositionally biased region" description="Acidic residues" evidence="11">
    <location>
        <begin position="74"/>
        <end position="83"/>
    </location>
</feature>
<protein>
    <recommendedName>
        <fullName evidence="10">Sm protein B</fullName>
    </recommendedName>
</protein>
<evidence type="ECO:0000313" key="14">
    <source>
        <dbReference type="Proteomes" id="UP000000561"/>
    </source>
</evidence>
<dbReference type="GO" id="GO:0005687">
    <property type="term" value="C:U4 snRNP"/>
    <property type="evidence" value="ECO:0000318"/>
    <property type="project" value="GO_Central"/>
</dbReference>
<keyword evidence="7" id="KW-0508">mRNA splicing</keyword>
<dbReference type="GO" id="GO:0071004">
    <property type="term" value="C:U2-type prespliceosome"/>
    <property type="evidence" value="ECO:0000318"/>
    <property type="project" value="GO_Central"/>
</dbReference>
<dbReference type="InterPro" id="IPR050914">
    <property type="entry name" value="snRNP_SmB/NAA38-like"/>
</dbReference>
<evidence type="ECO:0000256" key="10">
    <source>
        <dbReference type="ARBA" id="ARBA00041355"/>
    </source>
</evidence>
<dbReference type="GO" id="GO:0070990">
    <property type="term" value="F:snRNP binding"/>
    <property type="evidence" value="ECO:0000318"/>
    <property type="project" value="GO_Central"/>
</dbReference>
<evidence type="ECO:0000256" key="5">
    <source>
        <dbReference type="ARBA" id="ARBA00022664"/>
    </source>
</evidence>
<keyword evidence="6" id="KW-0694">RNA-binding</keyword>
<feature type="region of interest" description="Disordered" evidence="11">
    <location>
        <begin position="190"/>
        <end position="240"/>
    </location>
</feature>
<evidence type="ECO:0000256" key="11">
    <source>
        <dbReference type="SAM" id="MobiDB-lite"/>
    </source>
</evidence>
<dbReference type="SUPFAM" id="SSF50182">
    <property type="entry name" value="Sm-like ribonucleoproteins"/>
    <property type="match status" value="1"/>
</dbReference>
<dbReference type="GO" id="GO:0003723">
    <property type="term" value="F:RNA binding"/>
    <property type="evidence" value="ECO:0007669"/>
    <property type="project" value="UniProtKB-KW"/>
</dbReference>
<feature type="compositionally biased region" description="Low complexity" evidence="11">
    <location>
        <begin position="62"/>
        <end position="71"/>
    </location>
</feature>
<dbReference type="PROSITE" id="PS52002">
    <property type="entry name" value="SM"/>
    <property type="match status" value="1"/>
</dbReference>
<keyword evidence="4" id="KW-0963">Cytoplasm</keyword>
<dbReference type="VEuPathDB" id="FungiDB:UMAG_12244"/>
<evidence type="ECO:0000256" key="3">
    <source>
        <dbReference type="ARBA" id="ARBA00009123"/>
    </source>
</evidence>
<dbReference type="PANTHER" id="PTHR10701:SF0">
    <property type="entry name" value="SMALL NUCLEAR RIBONUCLEOPROTEIN-ASSOCIATED PROTEIN B"/>
    <property type="match status" value="1"/>
</dbReference>
<dbReference type="PANTHER" id="PTHR10701">
    <property type="entry name" value="SMALL NUCLEAR RIBONUCLEOPROTEIN-ASSOCIATED PROTEIN B AND N"/>
    <property type="match status" value="1"/>
</dbReference>
<dbReference type="RefSeq" id="XP_011390591.1">
    <property type="nucleotide sequence ID" value="XM_011392289.1"/>
</dbReference>
<dbReference type="InParanoid" id="A0A0D1DVU6"/>
<comment type="similarity">
    <text evidence="3">Belongs to the snRNP SmB/SmN family.</text>
</comment>